<evidence type="ECO:0000313" key="5">
    <source>
        <dbReference type="EMBL" id="CAF4130621.1"/>
    </source>
</evidence>
<dbReference type="AlphaFoldDB" id="A0A819WUC1"/>
<dbReference type="SUPFAM" id="SSF101898">
    <property type="entry name" value="NHL repeat"/>
    <property type="match status" value="1"/>
</dbReference>
<keyword evidence="3" id="KW-0812">Transmembrane</keyword>
<dbReference type="InterPro" id="IPR001258">
    <property type="entry name" value="NHL_repeat"/>
</dbReference>
<feature type="repeat" description="NHL" evidence="2">
    <location>
        <begin position="448"/>
        <end position="484"/>
    </location>
</feature>
<evidence type="ECO:0000313" key="6">
    <source>
        <dbReference type="Proteomes" id="UP000663868"/>
    </source>
</evidence>
<name>A0A819WUC1_9BILA</name>
<sequence>MDENQVYSECVTGNIEAHKWWHRRWVKIVGISLGFLIILSITLALVLKFVVLAPKQAETLIATSVTETVSSLPSTTSTTSMTATVSALPSSSTRTTSVTSTISLATRSSTSQPIIIISTTAIPQSTTQRLSHTTTTTTTTTTTATQLTTEPTITSTITEEIMTTAESRPLTTETTTSTTTTVQQPVNTNSKWKQNGITVAGGNGAGRQLNQLSSPEGIHIDDDDQRIYIAGWGNHRIVEWKYGANNGEIVAGSIANGNQINQFNLPTGVTLDKNNHSLIVCDYNNRRVVRWFYRTNISPQIIIPNIDCFDVKLDKNGDLYVSDVANCDVKRWTEKDPHGTIVAGGRCGNTLKQLMYPNFIFIDQEYSVYVADRDNNRVMKWIRGAQEGTVVAGGHGQGSSDNQLPHPHAVIVDQFGNVYVADHKNHRIMRWLVDANEGSVIVGGNGLGTKADQLYDPTGLSFDREGNLYVVDYHNHRVQKFDLIID</sequence>
<evidence type="ECO:0000313" key="4">
    <source>
        <dbReference type="EMBL" id="CAF0898427.1"/>
    </source>
</evidence>
<dbReference type="GO" id="GO:0008270">
    <property type="term" value="F:zinc ion binding"/>
    <property type="evidence" value="ECO:0007669"/>
    <property type="project" value="UniProtKB-KW"/>
</dbReference>
<dbReference type="Pfam" id="PF01436">
    <property type="entry name" value="NHL"/>
    <property type="match status" value="2"/>
</dbReference>
<dbReference type="EMBL" id="CAJOBB010005502">
    <property type="protein sequence ID" value="CAF4130621.1"/>
    <property type="molecule type" value="Genomic_DNA"/>
</dbReference>
<dbReference type="Proteomes" id="UP000663860">
    <property type="component" value="Unassembled WGS sequence"/>
</dbReference>
<comment type="caution">
    <text evidence="5">The sequence shown here is derived from an EMBL/GenBank/DDBJ whole genome shotgun (WGS) entry which is preliminary data.</text>
</comment>
<keyword evidence="1" id="KW-0677">Repeat</keyword>
<dbReference type="Proteomes" id="UP000663868">
    <property type="component" value="Unassembled WGS sequence"/>
</dbReference>
<evidence type="ECO:0000256" key="1">
    <source>
        <dbReference type="ARBA" id="ARBA00022737"/>
    </source>
</evidence>
<feature type="transmembrane region" description="Helical" evidence="3">
    <location>
        <begin position="28"/>
        <end position="51"/>
    </location>
</feature>
<dbReference type="EMBL" id="CAJNOE010000093">
    <property type="protein sequence ID" value="CAF0898427.1"/>
    <property type="molecule type" value="Genomic_DNA"/>
</dbReference>
<reference evidence="5" key="1">
    <citation type="submission" date="2021-02" db="EMBL/GenBank/DDBJ databases">
        <authorList>
            <person name="Nowell W R."/>
        </authorList>
    </citation>
    <scope>NUCLEOTIDE SEQUENCE</scope>
</reference>
<dbReference type="InterPro" id="IPR011042">
    <property type="entry name" value="6-blade_b-propeller_TolB-like"/>
</dbReference>
<protein>
    <recommendedName>
        <fullName evidence="7">NHL repeat containing protein-like protein</fullName>
    </recommendedName>
</protein>
<dbReference type="PROSITE" id="PS51125">
    <property type="entry name" value="NHL"/>
    <property type="match status" value="1"/>
</dbReference>
<dbReference type="PANTHER" id="PTHR24104:SF25">
    <property type="entry name" value="PROTEIN LIN-41"/>
    <property type="match status" value="1"/>
</dbReference>
<dbReference type="InterPro" id="IPR050952">
    <property type="entry name" value="TRIM-NHL_E3_ligases"/>
</dbReference>
<keyword evidence="3" id="KW-0472">Membrane</keyword>
<keyword evidence="3" id="KW-1133">Transmembrane helix</keyword>
<evidence type="ECO:0000256" key="3">
    <source>
        <dbReference type="SAM" id="Phobius"/>
    </source>
</evidence>
<evidence type="ECO:0000256" key="2">
    <source>
        <dbReference type="PROSITE-ProRule" id="PRU00504"/>
    </source>
</evidence>
<dbReference type="PANTHER" id="PTHR24104">
    <property type="entry name" value="E3 UBIQUITIN-PROTEIN LIGASE NHLRC1-RELATED"/>
    <property type="match status" value="1"/>
</dbReference>
<accession>A0A819WUC1</accession>
<dbReference type="Gene3D" id="2.120.10.30">
    <property type="entry name" value="TolB, C-terminal domain"/>
    <property type="match status" value="2"/>
</dbReference>
<proteinExistence type="predicted"/>
<organism evidence="5 6">
    <name type="scientific">Adineta steineri</name>
    <dbReference type="NCBI Taxonomy" id="433720"/>
    <lineage>
        <taxon>Eukaryota</taxon>
        <taxon>Metazoa</taxon>
        <taxon>Spiralia</taxon>
        <taxon>Gnathifera</taxon>
        <taxon>Rotifera</taxon>
        <taxon>Eurotatoria</taxon>
        <taxon>Bdelloidea</taxon>
        <taxon>Adinetida</taxon>
        <taxon>Adinetidae</taxon>
        <taxon>Adineta</taxon>
    </lineage>
</organism>
<gene>
    <name evidence="4" type="ORF">IZO911_LOCUS12116</name>
    <name evidence="5" type="ORF">KXQ929_LOCUS36160</name>
</gene>
<dbReference type="CDD" id="cd05819">
    <property type="entry name" value="NHL"/>
    <property type="match status" value="1"/>
</dbReference>
<evidence type="ECO:0008006" key="7">
    <source>
        <dbReference type="Google" id="ProtNLM"/>
    </source>
</evidence>